<organism evidence="2 3">
    <name type="scientific">Leuconostoc falkenbergense</name>
    <dbReference type="NCBI Taxonomy" id="2766470"/>
    <lineage>
        <taxon>Bacteria</taxon>
        <taxon>Bacillati</taxon>
        <taxon>Bacillota</taxon>
        <taxon>Bacilli</taxon>
        <taxon>Lactobacillales</taxon>
        <taxon>Lactobacillaceae</taxon>
        <taxon>Leuconostoc</taxon>
    </lineage>
</organism>
<dbReference type="Proteomes" id="UP001080333">
    <property type="component" value="Unassembled WGS sequence"/>
</dbReference>
<sequence>MREDIVSIIMPNYNTAEYVENSIWSVLNQTYGNLELIIVDDMSYDNSKNIIKKLAMTDSRINLICLDENKGAANARNLGIDLAKGRYIAFIDSDDIWAFNKLEKQLKFMKDKKISFVASYYDYIDYTGKRLDRIVRGKITRNYWDLLKDCPGNSTIIYDSQILGKTFVPLIKKRNDYLMWINVIKKAKLIYVIPDILVHYRIRSNSLSYNKKDLIKYHWRIYRNYEKLNVFKSSYLIFHLVRKGVIRKLLMSIKQMFRLERNK</sequence>
<evidence type="ECO:0000313" key="2">
    <source>
        <dbReference type="EMBL" id="MCX7578421.1"/>
    </source>
</evidence>
<dbReference type="PANTHER" id="PTHR22916:SF3">
    <property type="entry name" value="UDP-GLCNAC:BETAGAL BETA-1,3-N-ACETYLGLUCOSAMINYLTRANSFERASE-LIKE PROTEIN 1"/>
    <property type="match status" value="1"/>
</dbReference>
<dbReference type="EMBL" id="QVOQ01000006">
    <property type="protein sequence ID" value="MCX7578421.1"/>
    <property type="molecule type" value="Genomic_DNA"/>
</dbReference>
<dbReference type="GO" id="GO:0016758">
    <property type="term" value="F:hexosyltransferase activity"/>
    <property type="evidence" value="ECO:0007669"/>
    <property type="project" value="UniProtKB-ARBA"/>
</dbReference>
<dbReference type="InterPro" id="IPR001173">
    <property type="entry name" value="Glyco_trans_2-like"/>
</dbReference>
<dbReference type="CDD" id="cd00761">
    <property type="entry name" value="Glyco_tranf_GTA_type"/>
    <property type="match status" value="1"/>
</dbReference>
<evidence type="ECO:0000313" key="3">
    <source>
        <dbReference type="Proteomes" id="UP001080333"/>
    </source>
</evidence>
<dbReference type="Pfam" id="PF00535">
    <property type="entry name" value="Glycos_transf_2"/>
    <property type="match status" value="1"/>
</dbReference>
<name>A0A9X3E8A5_9LACO</name>
<dbReference type="PANTHER" id="PTHR22916">
    <property type="entry name" value="GLYCOSYLTRANSFERASE"/>
    <property type="match status" value="1"/>
</dbReference>
<evidence type="ECO:0000259" key="1">
    <source>
        <dbReference type="Pfam" id="PF00535"/>
    </source>
</evidence>
<reference evidence="2" key="1">
    <citation type="submission" date="2018-08" db="EMBL/GenBank/DDBJ databases">
        <title>Draft genome sequences of Leuconostoc spp. and Weissella spp. with biocontrol potential.</title>
        <authorList>
            <person name="Lo R."/>
            <person name="Ho V.T.T."/>
            <person name="Turner M.S."/>
        </authorList>
    </citation>
    <scope>NUCLEOTIDE SEQUENCE</scope>
    <source>
        <strain evidence="2">156</strain>
    </source>
</reference>
<proteinExistence type="predicted"/>
<dbReference type="InterPro" id="IPR029044">
    <property type="entry name" value="Nucleotide-diphossugar_trans"/>
</dbReference>
<comment type="caution">
    <text evidence="2">The sequence shown here is derived from an EMBL/GenBank/DDBJ whole genome shotgun (WGS) entry which is preliminary data.</text>
</comment>
<gene>
    <name evidence="2" type="ORF">D0502_03295</name>
</gene>
<dbReference type="SUPFAM" id="SSF53448">
    <property type="entry name" value="Nucleotide-diphospho-sugar transferases"/>
    <property type="match status" value="1"/>
</dbReference>
<dbReference type="Gene3D" id="3.90.550.10">
    <property type="entry name" value="Spore Coat Polysaccharide Biosynthesis Protein SpsA, Chain A"/>
    <property type="match status" value="1"/>
</dbReference>
<feature type="domain" description="Glycosyltransferase 2-like" evidence="1">
    <location>
        <begin position="7"/>
        <end position="131"/>
    </location>
</feature>
<dbReference type="RefSeq" id="WP_267286957.1">
    <property type="nucleotide sequence ID" value="NZ_QVOQ01000006.1"/>
</dbReference>
<protein>
    <submittedName>
        <fullName evidence="2">Glycosyltransferase family 2 protein</fullName>
    </submittedName>
</protein>
<accession>A0A9X3E8A5</accession>
<dbReference type="AlphaFoldDB" id="A0A9X3E8A5"/>